<gene>
    <name evidence="1" type="ORF">VNO77_21150</name>
</gene>
<accession>A0AAN9LUZ8</accession>
<keyword evidence="2" id="KW-1185">Reference proteome</keyword>
<name>A0AAN9LUZ8_CANGL</name>
<protein>
    <submittedName>
        <fullName evidence="1">Uncharacterized protein</fullName>
    </submittedName>
</protein>
<dbReference type="AlphaFoldDB" id="A0AAN9LUZ8"/>
<proteinExistence type="predicted"/>
<dbReference type="Proteomes" id="UP001367508">
    <property type="component" value="Unassembled WGS sequence"/>
</dbReference>
<comment type="caution">
    <text evidence="1">The sequence shown here is derived from an EMBL/GenBank/DDBJ whole genome shotgun (WGS) entry which is preliminary data.</text>
</comment>
<sequence>MNSTLTTAFLNDSAEFNRPFVFSVVTGKVLMLHMPFDENYYVSKLKKIEIKVEFADLMGGWVSHLVDAMVEFNSVDLDMAASYIISALNGREGISSR</sequence>
<evidence type="ECO:0000313" key="2">
    <source>
        <dbReference type="Proteomes" id="UP001367508"/>
    </source>
</evidence>
<evidence type="ECO:0000313" key="1">
    <source>
        <dbReference type="EMBL" id="KAK7340447.1"/>
    </source>
</evidence>
<organism evidence="1 2">
    <name type="scientific">Canavalia gladiata</name>
    <name type="common">Sword bean</name>
    <name type="synonym">Dolichos gladiatus</name>
    <dbReference type="NCBI Taxonomy" id="3824"/>
    <lineage>
        <taxon>Eukaryota</taxon>
        <taxon>Viridiplantae</taxon>
        <taxon>Streptophyta</taxon>
        <taxon>Embryophyta</taxon>
        <taxon>Tracheophyta</taxon>
        <taxon>Spermatophyta</taxon>
        <taxon>Magnoliopsida</taxon>
        <taxon>eudicotyledons</taxon>
        <taxon>Gunneridae</taxon>
        <taxon>Pentapetalae</taxon>
        <taxon>rosids</taxon>
        <taxon>fabids</taxon>
        <taxon>Fabales</taxon>
        <taxon>Fabaceae</taxon>
        <taxon>Papilionoideae</taxon>
        <taxon>50 kb inversion clade</taxon>
        <taxon>NPAAA clade</taxon>
        <taxon>indigoferoid/millettioid clade</taxon>
        <taxon>Phaseoleae</taxon>
        <taxon>Canavalia</taxon>
    </lineage>
</organism>
<reference evidence="1 2" key="1">
    <citation type="submission" date="2024-01" db="EMBL/GenBank/DDBJ databases">
        <title>The genomes of 5 underutilized Papilionoideae crops provide insights into root nodulation and disease resistanc.</title>
        <authorList>
            <person name="Jiang F."/>
        </authorList>
    </citation>
    <scope>NUCLEOTIDE SEQUENCE [LARGE SCALE GENOMIC DNA]</scope>
    <source>
        <strain evidence="1">LVBAO_FW01</strain>
        <tissue evidence="1">Leaves</tissue>
    </source>
</reference>
<dbReference type="EMBL" id="JAYMYQ010000004">
    <property type="protein sequence ID" value="KAK7340447.1"/>
    <property type="molecule type" value="Genomic_DNA"/>
</dbReference>